<evidence type="ECO:0000259" key="1">
    <source>
        <dbReference type="Pfam" id="PF05406"/>
    </source>
</evidence>
<dbReference type="InterPro" id="IPR008893">
    <property type="entry name" value="WGR_domain"/>
</dbReference>
<evidence type="ECO:0000259" key="2">
    <source>
        <dbReference type="Pfam" id="PF09414"/>
    </source>
</evidence>
<dbReference type="EMBL" id="CACVAU010000063">
    <property type="protein sequence ID" value="CAA6821319.1"/>
    <property type="molecule type" value="Genomic_DNA"/>
</dbReference>
<feature type="domain" description="RNA ligase" evidence="2">
    <location>
        <begin position="119"/>
        <end position="246"/>
    </location>
</feature>
<name>A0A6S6U3Q4_9BACT</name>
<dbReference type="PROSITE" id="PS00697">
    <property type="entry name" value="DNA_LIGASE_A1"/>
    <property type="match status" value="1"/>
</dbReference>
<dbReference type="InterPro" id="IPR016059">
    <property type="entry name" value="DNA_ligase_ATP-dep_CS"/>
</dbReference>
<dbReference type="SUPFAM" id="SSF56091">
    <property type="entry name" value="DNA ligase/mRNA capping enzyme, catalytic domain"/>
    <property type="match status" value="1"/>
</dbReference>
<evidence type="ECO:0008006" key="4">
    <source>
        <dbReference type="Google" id="ProtNLM"/>
    </source>
</evidence>
<feature type="domain" description="WGR" evidence="1">
    <location>
        <begin position="17"/>
        <end position="83"/>
    </location>
</feature>
<gene>
    <name evidence="3" type="ORF">HELGO_WM5490</name>
</gene>
<dbReference type="Gene3D" id="3.30.470.30">
    <property type="entry name" value="DNA ligase/mRNA capping enzyme"/>
    <property type="match status" value="1"/>
</dbReference>
<evidence type="ECO:0000313" key="3">
    <source>
        <dbReference type="EMBL" id="CAA6821319.1"/>
    </source>
</evidence>
<dbReference type="AlphaFoldDB" id="A0A6S6U3Q4"/>
<reference evidence="3" key="1">
    <citation type="submission" date="2020-01" db="EMBL/GenBank/DDBJ databases">
        <authorList>
            <person name="Meier V. D."/>
            <person name="Meier V D."/>
        </authorList>
    </citation>
    <scope>NUCLEOTIDE SEQUENCE</scope>
    <source>
        <strain evidence="3">HLG_WM_MAG_05</strain>
    </source>
</reference>
<protein>
    <recommendedName>
        <fullName evidence="4">ATP-dependent DNA ligase</fullName>
    </recommendedName>
</protein>
<accession>A0A6S6U3Q4</accession>
<dbReference type="CDD" id="cd07998">
    <property type="entry name" value="WGR_DNA_ligase"/>
    <property type="match status" value="1"/>
</dbReference>
<dbReference type="Pfam" id="PF09414">
    <property type="entry name" value="RNA_ligase"/>
    <property type="match status" value="1"/>
</dbReference>
<dbReference type="Pfam" id="PF05406">
    <property type="entry name" value="WGR"/>
    <property type="match status" value="1"/>
</dbReference>
<organism evidence="3">
    <name type="scientific">uncultured Sulfurovum sp</name>
    <dbReference type="NCBI Taxonomy" id="269237"/>
    <lineage>
        <taxon>Bacteria</taxon>
        <taxon>Pseudomonadati</taxon>
        <taxon>Campylobacterota</taxon>
        <taxon>Epsilonproteobacteria</taxon>
        <taxon>Campylobacterales</taxon>
        <taxon>Sulfurovaceae</taxon>
        <taxon>Sulfurovum</taxon>
        <taxon>environmental samples</taxon>
    </lineage>
</organism>
<sequence>MPSLGKVENITLFYKQERSDKVYKAFLEEQDDNYVVNFAYGRRGSTLKTGTKTQTAIPYEKAKKIYDKLVLSKSVKGYVPDEDSSAYVVDNEQRKTGIHCQLLNPIEELEVESFLRDDNWCMQEKKDGKRMLIQKVNNEIIAINRKGLSVGVPETILTSAGMIEDDFIIDGEAIGDKLYVFDILSFNKDIKAKSYEERYRILTSLPFSNAIEVVDLVRSHEDKERLFQVLREQNAEGVVFKKFESSYTAGRPNSAGTQIKFKFYETASVIVSKVNDKRSVGMALFKDGEEIFVGNVTISTNKEVPKERDIIEVRYLYAYKGGSLYQPTFLEIRTDIDELECRLEQLKYKVAV</sequence>
<proteinExistence type="predicted"/>
<dbReference type="Gene3D" id="2.20.140.10">
    <property type="entry name" value="WGR domain"/>
    <property type="match status" value="1"/>
</dbReference>
<dbReference type="GO" id="GO:0003909">
    <property type="term" value="F:DNA ligase activity"/>
    <property type="evidence" value="ECO:0007669"/>
    <property type="project" value="InterPro"/>
</dbReference>
<dbReference type="InterPro" id="IPR021122">
    <property type="entry name" value="RNA_ligase_dom_REL/Rnl2"/>
</dbReference>